<keyword evidence="2" id="KW-0677">Repeat</keyword>
<dbReference type="SMART" id="SM00355">
    <property type="entry name" value="ZnF_C2H2"/>
    <property type="match status" value="1"/>
</dbReference>
<keyword evidence="3 9" id="KW-0863">Zinc-finger</keyword>
<evidence type="ECO:0000256" key="9">
    <source>
        <dbReference type="PROSITE-ProRule" id="PRU00042"/>
    </source>
</evidence>
<evidence type="ECO:0000256" key="1">
    <source>
        <dbReference type="ARBA" id="ARBA00022723"/>
    </source>
</evidence>
<feature type="compositionally biased region" description="Polar residues" evidence="10">
    <location>
        <begin position="248"/>
        <end position="258"/>
    </location>
</feature>
<evidence type="ECO:0000256" key="10">
    <source>
        <dbReference type="SAM" id="MobiDB-lite"/>
    </source>
</evidence>
<feature type="domain" description="Zn(2)-C6 fungal-type" evidence="11">
    <location>
        <begin position="329"/>
        <end position="363"/>
    </location>
</feature>
<evidence type="ECO:0000256" key="7">
    <source>
        <dbReference type="ARBA" id="ARBA00023163"/>
    </source>
</evidence>
<dbReference type="VEuPathDB" id="FungiDB:UREG_07904"/>
<dbReference type="GeneID" id="8441248"/>
<dbReference type="OrthoDB" id="427030at2759"/>
<evidence type="ECO:0000256" key="2">
    <source>
        <dbReference type="ARBA" id="ARBA00022737"/>
    </source>
</evidence>
<dbReference type="KEGG" id="ure:UREG_07904"/>
<keyword evidence="8" id="KW-0539">Nucleus</keyword>
<evidence type="ECO:0000313" key="13">
    <source>
        <dbReference type="EMBL" id="EEP83039.1"/>
    </source>
</evidence>
<dbReference type="Proteomes" id="UP000002058">
    <property type="component" value="Unassembled WGS sequence"/>
</dbReference>
<dbReference type="FunFam" id="3.30.160.60:FF:000100">
    <property type="entry name" value="Zinc finger 45-like"/>
    <property type="match status" value="1"/>
</dbReference>
<dbReference type="InterPro" id="IPR036864">
    <property type="entry name" value="Zn2-C6_fun-type_DNA-bd_sf"/>
</dbReference>
<evidence type="ECO:0000256" key="5">
    <source>
        <dbReference type="ARBA" id="ARBA00023015"/>
    </source>
</evidence>
<dbReference type="InParanoid" id="C4K090"/>
<dbReference type="RefSeq" id="XP_002582217.1">
    <property type="nucleotide sequence ID" value="XM_002582171.1"/>
</dbReference>
<dbReference type="SUPFAM" id="SSF57701">
    <property type="entry name" value="Zn2/Cys6 DNA-binding domain"/>
    <property type="match status" value="1"/>
</dbReference>
<evidence type="ECO:0000256" key="4">
    <source>
        <dbReference type="ARBA" id="ARBA00022833"/>
    </source>
</evidence>
<feature type="region of interest" description="Disordered" evidence="10">
    <location>
        <begin position="221"/>
        <end position="296"/>
    </location>
</feature>
<dbReference type="HOGENOM" id="CLU_691153_0_0_1"/>
<evidence type="ECO:0000256" key="3">
    <source>
        <dbReference type="ARBA" id="ARBA00022771"/>
    </source>
</evidence>
<evidence type="ECO:0000259" key="11">
    <source>
        <dbReference type="PROSITE" id="PS50048"/>
    </source>
</evidence>
<sequence length="399" mass="43711">MGVPMNMNSKPPCPSDHGMPQQVTAIRIPPLRNSIALGFTTISSRALIRWAIKPSAQQCFPHSLISRLRVHPDFCDIGEYREISALDLGTALSVMPQQPVWFQHVQSTCLQVWKAIYAQADFRMADEELKKQFVDYFMVSEFEVLSSPEYGVLSGFSWVAQSGMEGRLKGKMEFRAADSTLHELILPLDALLAWISPAAMDHYDGALYNLDTYLPLVGPMARPESPDPQGGFTTSTPALPPLLPPTSDEPNLDTQSIPVASGGRGKGGEKGSGGMGMGMFAQEGGMGSDEERGPAASIPELVGDHANTSVQSTNDKIAGDCPRKRIAAACYSCRLREIRFSGANPSQDGRCNQCHQRNQECVFDSPYACSICGRRFARKWNLLRHFKRKHAQGPPNAPL</sequence>
<evidence type="ECO:0000313" key="14">
    <source>
        <dbReference type="Proteomes" id="UP000002058"/>
    </source>
</evidence>
<keyword evidence="14" id="KW-1185">Reference proteome</keyword>
<feature type="compositionally biased region" description="Gly residues" evidence="10">
    <location>
        <begin position="262"/>
        <end position="277"/>
    </location>
</feature>
<dbReference type="Gene3D" id="4.10.240.10">
    <property type="entry name" value="Zn(2)-C6 fungal-type DNA-binding domain"/>
    <property type="match status" value="1"/>
</dbReference>
<dbReference type="GO" id="GO:0003677">
    <property type="term" value="F:DNA binding"/>
    <property type="evidence" value="ECO:0007669"/>
    <property type="project" value="UniProtKB-KW"/>
</dbReference>
<dbReference type="GO" id="GO:0008270">
    <property type="term" value="F:zinc ion binding"/>
    <property type="evidence" value="ECO:0007669"/>
    <property type="project" value="UniProtKB-KW"/>
</dbReference>
<dbReference type="Gene3D" id="3.30.160.60">
    <property type="entry name" value="Classic Zinc Finger"/>
    <property type="match status" value="1"/>
</dbReference>
<dbReference type="InterPro" id="IPR036236">
    <property type="entry name" value="Znf_C2H2_sf"/>
</dbReference>
<dbReference type="GO" id="GO:0000981">
    <property type="term" value="F:DNA-binding transcription factor activity, RNA polymerase II-specific"/>
    <property type="evidence" value="ECO:0007669"/>
    <property type="project" value="InterPro"/>
</dbReference>
<proteinExistence type="predicted"/>
<gene>
    <name evidence="13" type="ORF">UREG_07904</name>
</gene>
<keyword evidence="4" id="KW-0862">Zinc</keyword>
<dbReference type="InterPro" id="IPR013087">
    <property type="entry name" value="Znf_C2H2_type"/>
</dbReference>
<evidence type="ECO:0000256" key="6">
    <source>
        <dbReference type="ARBA" id="ARBA00023125"/>
    </source>
</evidence>
<keyword evidence="5" id="KW-0805">Transcription regulation</keyword>
<accession>C4K090</accession>
<dbReference type="PROSITE" id="PS50048">
    <property type="entry name" value="ZN2_CY6_FUNGAL_2"/>
    <property type="match status" value="1"/>
</dbReference>
<dbReference type="SUPFAM" id="SSF57667">
    <property type="entry name" value="beta-beta-alpha zinc fingers"/>
    <property type="match status" value="1"/>
</dbReference>
<keyword evidence="6" id="KW-0238">DNA-binding</keyword>
<dbReference type="AlphaFoldDB" id="C4K090"/>
<dbReference type="PROSITE" id="PS00028">
    <property type="entry name" value="ZINC_FINGER_C2H2_1"/>
    <property type="match status" value="1"/>
</dbReference>
<evidence type="ECO:0000256" key="8">
    <source>
        <dbReference type="ARBA" id="ARBA00023242"/>
    </source>
</evidence>
<evidence type="ECO:0008006" key="15">
    <source>
        <dbReference type="Google" id="ProtNLM"/>
    </source>
</evidence>
<keyword evidence="7" id="KW-0804">Transcription</keyword>
<organism evidence="13 14">
    <name type="scientific">Uncinocarpus reesii (strain UAMH 1704)</name>
    <dbReference type="NCBI Taxonomy" id="336963"/>
    <lineage>
        <taxon>Eukaryota</taxon>
        <taxon>Fungi</taxon>
        <taxon>Dikarya</taxon>
        <taxon>Ascomycota</taxon>
        <taxon>Pezizomycotina</taxon>
        <taxon>Eurotiomycetes</taxon>
        <taxon>Eurotiomycetidae</taxon>
        <taxon>Onygenales</taxon>
        <taxon>Onygenaceae</taxon>
        <taxon>Uncinocarpus</taxon>
    </lineage>
</organism>
<dbReference type="PROSITE" id="PS50157">
    <property type="entry name" value="ZINC_FINGER_C2H2_2"/>
    <property type="match status" value="1"/>
</dbReference>
<evidence type="ECO:0000259" key="12">
    <source>
        <dbReference type="PROSITE" id="PS50157"/>
    </source>
</evidence>
<reference evidence="14" key="1">
    <citation type="journal article" date="2009" name="Genome Res.">
        <title>Comparative genomic analyses of the human fungal pathogens Coccidioides and their relatives.</title>
        <authorList>
            <person name="Sharpton T.J."/>
            <person name="Stajich J.E."/>
            <person name="Rounsley S.D."/>
            <person name="Gardner M.J."/>
            <person name="Wortman J.R."/>
            <person name="Jordar V.S."/>
            <person name="Maiti R."/>
            <person name="Kodira C.D."/>
            <person name="Neafsey D.E."/>
            <person name="Zeng Q."/>
            <person name="Hung C.-Y."/>
            <person name="McMahan C."/>
            <person name="Muszewska A."/>
            <person name="Grynberg M."/>
            <person name="Mandel M.A."/>
            <person name="Kellner E.M."/>
            <person name="Barker B.M."/>
            <person name="Galgiani J.N."/>
            <person name="Orbach M.J."/>
            <person name="Kirkland T.N."/>
            <person name="Cole G.T."/>
            <person name="Henn M.R."/>
            <person name="Birren B.W."/>
            <person name="Taylor J.W."/>
        </authorList>
    </citation>
    <scope>NUCLEOTIDE SEQUENCE [LARGE SCALE GENOMIC DNA]</scope>
    <source>
        <strain evidence="14">UAMH 1704</strain>
    </source>
</reference>
<dbReference type="EMBL" id="CH476620">
    <property type="protein sequence ID" value="EEP83039.1"/>
    <property type="molecule type" value="Genomic_DNA"/>
</dbReference>
<name>C4K090_UNCRE</name>
<keyword evidence="1" id="KW-0479">Metal-binding</keyword>
<feature type="domain" description="C2H2-type" evidence="12">
    <location>
        <begin position="367"/>
        <end position="395"/>
    </location>
</feature>
<protein>
    <recommendedName>
        <fullName evidence="15">C2H2-type domain-containing protein</fullName>
    </recommendedName>
</protein>
<dbReference type="InterPro" id="IPR001138">
    <property type="entry name" value="Zn2Cys6_DnaBD"/>
</dbReference>